<gene>
    <name evidence="2" type="ORF">MMF98_03195</name>
</gene>
<feature type="domain" description="B3/B4 tRNA-binding" evidence="1">
    <location>
        <begin position="65"/>
        <end position="220"/>
    </location>
</feature>
<name>A0A9X1VSN8_9BURK</name>
<dbReference type="GO" id="GO:0004826">
    <property type="term" value="F:phenylalanine-tRNA ligase activity"/>
    <property type="evidence" value="ECO:0007669"/>
    <property type="project" value="InterPro"/>
</dbReference>
<dbReference type="RefSeq" id="WP_243304264.1">
    <property type="nucleotide sequence ID" value="NZ_JALGBI010000001.1"/>
</dbReference>
<proteinExistence type="predicted"/>
<keyword evidence="3" id="KW-1185">Reference proteome</keyword>
<dbReference type="SUPFAM" id="SSF56037">
    <property type="entry name" value="PheT/TilS domain"/>
    <property type="match status" value="1"/>
</dbReference>
<dbReference type="PANTHER" id="PTHR39209">
    <property type="match status" value="1"/>
</dbReference>
<evidence type="ECO:0000259" key="1">
    <source>
        <dbReference type="SMART" id="SM00873"/>
    </source>
</evidence>
<dbReference type="GO" id="GO:0003723">
    <property type="term" value="F:RNA binding"/>
    <property type="evidence" value="ECO:0007669"/>
    <property type="project" value="InterPro"/>
</dbReference>
<evidence type="ECO:0000313" key="2">
    <source>
        <dbReference type="EMBL" id="MCJ0762210.1"/>
    </source>
</evidence>
<dbReference type="SMART" id="SM00873">
    <property type="entry name" value="B3_4"/>
    <property type="match status" value="1"/>
</dbReference>
<dbReference type="Gene3D" id="3.50.40.10">
    <property type="entry name" value="Phenylalanyl-trna Synthetase, Chain B, domain 3"/>
    <property type="match status" value="1"/>
</dbReference>
<evidence type="ECO:0000313" key="3">
    <source>
        <dbReference type="Proteomes" id="UP001139447"/>
    </source>
</evidence>
<dbReference type="AlphaFoldDB" id="A0A9X1VSN8"/>
<dbReference type="EMBL" id="JALGBI010000001">
    <property type="protein sequence ID" value="MCJ0762210.1"/>
    <property type="molecule type" value="Genomic_DNA"/>
</dbReference>
<dbReference type="PANTHER" id="PTHR39209:SF2">
    <property type="entry name" value="CYTOPLASMIC PROTEIN"/>
    <property type="match status" value="1"/>
</dbReference>
<dbReference type="Proteomes" id="UP001139447">
    <property type="component" value="Unassembled WGS sequence"/>
</dbReference>
<dbReference type="InterPro" id="IPR005146">
    <property type="entry name" value="B3/B4_tRNA-bd"/>
</dbReference>
<comment type="caution">
    <text evidence="2">The sequence shown here is derived from an EMBL/GenBank/DDBJ whole genome shotgun (WGS) entry which is preliminary data.</text>
</comment>
<organism evidence="2 3">
    <name type="scientific">Variovorax terrae</name>
    <dbReference type="NCBI Taxonomy" id="2923278"/>
    <lineage>
        <taxon>Bacteria</taxon>
        <taxon>Pseudomonadati</taxon>
        <taxon>Pseudomonadota</taxon>
        <taxon>Betaproteobacteria</taxon>
        <taxon>Burkholderiales</taxon>
        <taxon>Comamonadaceae</taxon>
        <taxon>Variovorax</taxon>
    </lineage>
</organism>
<accession>A0A9X1VSN8</accession>
<reference evidence="2" key="1">
    <citation type="submission" date="2022-03" db="EMBL/GenBank/DDBJ databases">
        <authorList>
            <person name="Woo C.Y."/>
        </authorList>
    </citation>
    <scope>NUCLEOTIDE SEQUENCE</scope>
    <source>
        <strain evidence="2">CYS-02</strain>
    </source>
</reference>
<sequence length="238" mass="25601">MSRFHYAISPDIFERFPGYVRGVVIAHGVRNGPTPPELSALLREAEASVRERLSAEAVAEAPPIKCWREAYRAFGAKPAEHRSSIEAMARRALRGDPLPAINALVDIGNIVSLRHLLPAGAHAIDTLRGDIALRLATGQEQFVPFGSDQAESPLPGEVIFAEGDDTVLTRRWTWRQANHTLTELGTRAIVFNVDGLPPATRAGVQAACADVAALVQRFCGGTLRCGLLAPESPQTALA</sequence>
<dbReference type="Pfam" id="PF03483">
    <property type="entry name" value="B3_4"/>
    <property type="match status" value="1"/>
</dbReference>
<dbReference type="InterPro" id="IPR020825">
    <property type="entry name" value="Phe-tRNA_synthase-like_B3/B4"/>
</dbReference>
<protein>
    <recommendedName>
        <fullName evidence="1">B3/B4 tRNA-binding domain-containing protein</fullName>
    </recommendedName>
</protein>